<dbReference type="Pfam" id="PF13380">
    <property type="entry name" value="CoA_binding_2"/>
    <property type="match status" value="1"/>
</dbReference>
<dbReference type="PANTHER" id="PTHR42793:SF1">
    <property type="entry name" value="PEPTIDYL-LYSINE N-ACETYLTRANSFERASE PATZ"/>
    <property type="match status" value="1"/>
</dbReference>
<evidence type="ECO:0000313" key="2">
    <source>
        <dbReference type="EMBL" id="QDL38682.1"/>
    </source>
</evidence>
<dbReference type="Gene3D" id="3.40.50.261">
    <property type="entry name" value="Succinyl-CoA synthetase domains"/>
    <property type="match status" value="2"/>
</dbReference>
<dbReference type="SUPFAM" id="SSF52210">
    <property type="entry name" value="Succinyl-CoA synthetase domains"/>
    <property type="match status" value="2"/>
</dbReference>
<proteinExistence type="predicted"/>
<evidence type="ECO:0000259" key="1">
    <source>
        <dbReference type="SMART" id="SM00881"/>
    </source>
</evidence>
<dbReference type="OrthoDB" id="9807426at2"/>
<dbReference type="RefSeq" id="WP_142820119.1">
    <property type="nucleotide sequence ID" value="NZ_CP035503.1"/>
</dbReference>
<dbReference type="PANTHER" id="PTHR42793">
    <property type="entry name" value="COA BINDING DOMAIN CONTAINING PROTEIN"/>
    <property type="match status" value="1"/>
</dbReference>
<dbReference type="InterPro" id="IPR032875">
    <property type="entry name" value="Succ_CoA_lig_flav_dom"/>
</dbReference>
<dbReference type="InterPro" id="IPR036291">
    <property type="entry name" value="NAD(P)-bd_dom_sf"/>
</dbReference>
<dbReference type="Pfam" id="PF13549">
    <property type="entry name" value="ATP-grasp_5"/>
    <property type="match status" value="1"/>
</dbReference>
<dbReference type="AlphaFoldDB" id="A0A515DE37"/>
<name>A0A515DE37_9BURK</name>
<dbReference type="Proteomes" id="UP000316798">
    <property type="component" value="Chromosome"/>
</dbReference>
<dbReference type="Pfam" id="PF19045">
    <property type="entry name" value="Ligase_CoA_2"/>
    <property type="match status" value="1"/>
</dbReference>
<dbReference type="InterPro" id="IPR003781">
    <property type="entry name" value="CoA-bd"/>
</dbReference>
<dbReference type="Pfam" id="PF13607">
    <property type="entry name" value="Succ_CoA_lig"/>
    <property type="match status" value="1"/>
</dbReference>
<dbReference type="InterPro" id="IPR013815">
    <property type="entry name" value="ATP_grasp_subdomain_1"/>
</dbReference>
<accession>A0A515DE37</accession>
<dbReference type="KEGG" id="rhf:EUB48_16330"/>
<evidence type="ECO:0000313" key="3">
    <source>
        <dbReference type="Proteomes" id="UP000316798"/>
    </source>
</evidence>
<dbReference type="InterPro" id="IPR043938">
    <property type="entry name" value="Ligase_CoA_dom"/>
</dbReference>
<dbReference type="EMBL" id="CP035503">
    <property type="protein sequence ID" value="QDL38682.1"/>
    <property type="molecule type" value="Genomic_DNA"/>
</dbReference>
<dbReference type="SUPFAM" id="SSF56059">
    <property type="entry name" value="Glutathione synthetase ATP-binding domain-like"/>
    <property type="match status" value="1"/>
</dbReference>
<dbReference type="SUPFAM" id="SSF51735">
    <property type="entry name" value="NAD(P)-binding Rossmann-fold domains"/>
    <property type="match status" value="1"/>
</dbReference>
<reference evidence="2 3" key="1">
    <citation type="submission" date="2019-01" db="EMBL/GenBank/DDBJ databases">
        <title>Genomic insights into a novel species Rhodoferax sp.</title>
        <authorList>
            <person name="Jin L."/>
        </authorList>
    </citation>
    <scope>NUCLEOTIDE SEQUENCE [LARGE SCALE GENOMIC DNA]</scope>
    <source>
        <strain evidence="2 3">CHu59-6-5</strain>
    </source>
</reference>
<dbReference type="Gene3D" id="3.30.470.20">
    <property type="entry name" value="ATP-grasp fold, B domain"/>
    <property type="match status" value="1"/>
</dbReference>
<dbReference type="GO" id="GO:0043758">
    <property type="term" value="F:acetate-CoA ligase (ADP-forming) activity"/>
    <property type="evidence" value="ECO:0007669"/>
    <property type="project" value="InterPro"/>
</dbReference>
<protein>
    <submittedName>
        <fullName evidence="2">CoA-binding protein</fullName>
    </submittedName>
</protein>
<organism evidence="2 3">
    <name type="scientific">Rhodoferax sediminis</name>
    <dbReference type="NCBI Taxonomy" id="2509614"/>
    <lineage>
        <taxon>Bacteria</taxon>
        <taxon>Pseudomonadati</taxon>
        <taxon>Pseudomonadota</taxon>
        <taxon>Betaproteobacteria</taxon>
        <taxon>Burkholderiales</taxon>
        <taxon>Comamonadaceae</taxon>
        <taxon>Rhodoferax</taxon>
    </lineage>
</organism>
<dbReference type="SMART" id="SM00881">
    <property type="entry name" value="CoA_binding"/>
    <property type="match status" value="1"/>
</dbReference>
<feature type="domain" description="CoA-binding" evidence="1">
    <location>
        <begin position="10"/>
        <end position="105"/>
    </location>
</feature>
<gene>
    <name evidence="2" type="ORF">EUB48_16330</name>
</gene>
<keyword evidence="3" id="KW-1185">Reference proteome</keyword>
<dbReference type="Gene3D" id="3.30.1490.20">
    <property type="entry name" value="ATP-grasp fold, A domain"/>
    <property type="match status" value="1"/>
</dbReference>
<dbReference type="InterPro" id="IPR016102">
    <property type="entry name" value="Succinyl-CoA_synth-like"/>
</dbReference>
<sequence>MIDQNTFARFLQPRSVAIVGASPQAGTPRNALVKNLLKHGFQGAVYPVTASHAEIEGLKAYKTVGELPEVPDVALVITPAHTVAGVIAECGQKGIRNAVVFSAGFEEVEGGQENARQLAEAARTHGVAVIGPNCNGLWSVRQKVIMTFSGAALNIEKINHAPVAVLSQSGALAGAIGNSLNNAGMGLSYIVSVGNETCLDVLDAADAIIEQDDVRVVALYLEGLDHASRILKIAERARDRGVQIVALKTGRSAVGQDATASHTGKIASSHAVYAAAFEQAGIIEVDGIAELIDAVEVLAFMRDPRDSRDPKGGASVLSASGGAGALLADHSSERGITMAEFDPSTVEKLNTILPSFARKTNPIDLTGQVNSVPSMLEDACETVVADSRTEAVIVQFASTVRRHLIANAEVFKALAREVPVFLSIIGETIEPEMRKDFRDAGVLLCADPSAAMSALSLLYRRRDAMRLPKLQPRQPLAQRTVPGDWSAMMQFCDDSGVTPAKWVVLGPHDRAGQACAHLSYPLVVKALPSEAEHKTEMGLVKLRVASPEEVDALAEQFRQRMGKPQAGILVQEMVGDGVEVVLSCLRNADFGPVISIGTGGVAIELYRDVAYLVLPVSEEQVLAAVRKLKLWTLLQGFRGKPAADVEALANAAVRFGDMFLASPAVQEFEINPVIVRKQGQGLSAVDALVTTSS</sequence>
<dbReference type="GO" id="GO:0005524">
    <property type="term" value="F:ATP binding"/>
    <property type="evidence" value="ECO:0007669"/>
    <property type="project" value="InterPro"/>
</dbReference>
<dbReference type="Gene3D" id="3.40.50.720">
    <property type="entry name" value="NAD(P)-binding Rossmann-like Domain"/>
    <property type="match status" value="1"/>
</dbReference>